<dbReference type="Pfam" id="PF13404">
    <property type="entry name" value="HTH_AsnC-type"/>
    <property type="match status" value="1"/>
</dbReference>
<sequence length="260" mass="28651">MGDETTESTYPLDEVDQRIIYELMTDARRSSAPAIAEKIGVSPGTVRNRIEDLEAHGIVKGYHAHIDFERPDGRLSTLFMCNVPFAERETIARAAYQIPGVINVRMLMGGRRNFHVLAVGEDTDDLRRIGTTLSELGIEIEDEMLVENDEVRPYEAFGPDDSRNQHPVDFISSSTGSEVVELTVRADAPIAGETLSDAVENGILVDNPLVVSISRDGELLTPHGDTTIRRDDVVTVFSDTGVSKETVRSFVGGEREGIHR</sequence>
<protein>
    <submittedName>
        <fullName evidence="6">AsnC family transcriptional regulator</fullName>
    </submittedName>
</protein>
<keyword evidence="1" id="KW-0805">Transcription regulation</keyword>
<accession>L9WVI0</accession>
<dbReference type="InterPro" id="IPR006037">
    <property type="entry name" value="RCK_C"/>
</dbReference>
<evidence type="ECO:0000256" key="2">
    <source>
        <dbReference type="ARBA" id="ARBA00023125"/>
    </source>
</evidence>
<dbReference type="Pfam" id="PF02080">
    <property type="entry name" value="TrkA_C"/>
    <property type="match status" value="1"/>
</dbReference>
<dbReference type="PROSITE" id="PS51202">
    <property type="entry name" value="RCK_C"/>
    <property type="match status" value="1"/>
</dbReference>
<dbReference type="PROSITE" id="PS00519">
    <property type="entry name" value="HTH_ASNC_1"/>
    <property type="match status" value="1"/>
</dbReference>
<dbReference type="InterPro" id="IPR036390">
    <property type="entry name" value="WH_DNA-bd_sf"/>
</dbReference>
<proteinExistence type="predicted"/>
<keyword evidence="7" id="KW-1185">Reference proteome</keyword>
<reference evidence="6 7" key="1">
    <citation type="journal article" date="2014" name="PLoS Genet.">
        <title>Phylogenetically driven sequencing of extremely halophilic archaea reveals strategies for static and dynamic osmo-response.</title>
        <authorList>
            <person name="Becker E.A."/>
            <person name="Seitzer P.M."/>
            <person name="Tritt A."/>
            <person name="Larsen D."/>
            <person name="Krusor M."/>
            <person name="Yao A.I."/>
            <person name="Wu D."/>
            <person name="Madern D."/>
            <person name="Eisen J.A."/>
            <person name="Darling A.E."/>
            <person name="Facciotti M.T."/>
        </authorList>
    </citation>
    <scope>NUCLEOTIDE SEQUENCE [LARGE SCALE GENOMIC DNA]</scope>
    <source>
        <strain evidence="6 7">DSM 10524</strain>
    </source>
</reference>
<dbReference type="InterPro" id="IPR036721">
    <property type="entry name" value="RCK_C_sf"/>
</dbReference>
<dbReference type="GO" id="GO:0008324">
    <property type="term" value="F:monoatomic cation transmembrane transporter activity"/>
    <property type="evidence" value="ECO:0007669"/>
    <property type="project" value="InterPro"/>
</dbReference>
<dbReference type="GO" id="GO:0043565">
    <property type="term" value="F:sequence-specific DNA binding"/>
    <property type="evidence" value="ECO:0007669"/>
    <property type="project" value="InterPro"/>
</dbReference>
<dbReference type="SUPFAM" id="SSF46785">
    <property type="entry name" value="Winged helix' DNA-binding domain"/>
    <property type="match status" value="1"/>
</dbReference>
<dbReference type="OrthoDB" id="6762at2157"/>
<dbReference type="EMBL" id="AOIB01000043">
    <property type="protein sequence ID" value="ELY53422.1"/>
    <property type="molecule type" value="Genomic_DNA"/>
</dbReference>
<dbReference type="AlphaFoldDB" id="L9WVI0"/>
<dbReference type="InterPro" id="IPR000485">
    <property type="entry name" value="AsnC-type_HTH_dom"/>
</dbReference>
<dbReference type="CDD" id="cd00090">
    <property type="entry name" value="HTH_ARSR"/>
    <property type="match status" value="1"/>
</dbReference>
<dbReference type="PROSITE" id="PS50956">
    <property type="entry name" value="HTH_ASNC_2"/>
    <property type="match status" value="1"/>
</dbReference>
<dbReference type="STRING" id="1227497.C491_21076"/>
<dbReference type="GO" id="GO:0005829">
    <property type="term" value="C:cytosol"/>
    <property type="evidence" value="ECO:0007669"/>
    <property type="project" value="TreeGrafter"/>
</dbReference>
<evidence type="ECO:0000313" key="7">
    <source>
        <dbReference type="Proteomes" id="UP000011688"/>
    </source>
</evidence>
<name>L9WVI0_9EURY</name>
<feature type="domain" description="HTH asnC-type" evidence="4">
    <location>
        <begin position="12"/>
        <end position="75"/>
    </location>
</feature>
<dbReference type="RefSeq" id="WP_005559833.1">
    <property type="nucleotide sequence ID" value="NZ_AOIB01000043.1"/>
</dbReference>
<keyword evidence="2" id="KW-0238">DNA-binding</keyword>
<evidence type="ECO:0000256" key="3">
    <source>
        <dbReference type="ARBA" id="ARBA00023163"/>
    </source>
</evidence>
<gene>
    <name evidence="6" type="ORF">C491_21076</name>
</gene>
<evidence type="ECO:0000259" key="5">
    <source>
        <dbReference type="PROSITE" id="PS51202"/>
    </source>
</evidence>
<dbReference type="PRINTS" id="PR00033">
    <property type="entry name" value="HTHASNC"/>
</dbReference>
<dbReference type="InterPro" id="IPR036388">
    <property type="entry name" value="WH-like_DNA-bd_sf"/>
</dbReference>
<dbReference type="GO" id="GO:0006813">
    <property type="term" value="P:potassium ion transport"/>
    <property type="evidence" value="ECO:0007669"/>
    <property type="project" value="InterPro"/>
</dbReference>
<dbReference type="Proteomes" id="UP000011688">
    <property type="component" value="Unassembled WGS sequence"/>
</dbReference>
<evidence type="ECO:0000313" key="6">
    <source>
        <dbReference type="EMBL" id="ELY53422.1"/>
    </source>
</evidence>
<dbReference type="eggNOG" id="arCOG01584">
    <property type="taxonomic scope" value="Archaea"/>
</dbReference>
<dbReference type="PANTHER" id="PTHR30154">
    <property type="entry name" value="LEUCINE-RESPONSIVE REGULATORY PROTEIN"/>
    <property type="match status" value="1"/>
</dbReference>
<organism evidence="6 7">
    <name type="scientific">Natronococcus amylolyticus DSM 10524</name>
    <dbReference type="NCBI Taxonomy" id="1227497"/>
    <lineage>
        <taxon>Archaea</taxon>
        <taxon>Methanobacteriati</taxon>
        <taxon>Methanobacteriota</taxon>
        <taxon>Stenosarchaea group</taxon>
        <taxon>Halobacteria</taxon>
        <taxon>Halobacteriales</taxon>
        <taxon>Natrialbaceae</taxon>
        <taxon>Natronococcus</taxon>
    </lineage>
</organism>
<evidence type="ECO:0000256" key="1">
    <source>
        <dbReference type="ARBA" id="ARBA00023015"/>
    </source>
</evidence>
<comment type="caution">
    <text evidence="6">The sequence shown here is derived from an EMBL/GenBank/DDBJ whole genome shotgun (WGS) entry which is preliminary data.</text>
</comment>
<dbReference type="SMART" id="SM00344">
    <property type="entry name" value="HTH_ASNC"/>
    <property type="match status" value="1"/>
</dbReference>
<dbReference type="Gene3D" id="3.30.70.1450">
    <property type="entry name" value="Regulator of K+ conductance, C-terminal domain"/>
    <property type="match status" value="1"/>
</dbReference>
<dbReference type="InterPro" id="IPR011991">
    <property type="entry name" value="ArsR-like_HTH"/>
</dbReference>
<dbReference type="Gene3D" id="1.10.10.10">
    <property type="entry name" value="Winged helix-like DNA-binding domain superfamily/Winged helix DNA-binding domain"/>
    <property type="match status" value="1"/>
</dbReference>
<dbReference type="PANTHER" id="PTHR30154:SF34">
    <property type="entry name" value="TRANSCRIPTIONAL REGULATOR AZLB"/>
    <property type="match status" value="1"/>
</dbReference>
<feature type="domain" description="RCK C-terminal" evidence="5">
    <location>
        <begin position="165"/>
        <end position="253"/>
    </location>
</feature>
<evidence type="ECO:0000259" key="4">
    <source>
        <dbReference type="PROSITE" id="PS50956"/>
    </source>
</evidence>
<dbReference type="GO" id="GO:0043200">
    <property type="term" value="P:response to amino acid"/>
    <property type="evidence" value="ECO:0007669"/>
    <property type="project" value="TreeGrafter"/>
</dbReference>
<keyword evidence="3" id="KW-0804">Transcription</keyword>
<dbReference type="SUPFAM" id="SSF116726">
    <property type="entry name" value="TrkA C-terminal domain-like"/>
    <property type="match status" value="1"/>
</dbReference>
<dbReference type="InterPro" id="IPR019885">
    <property type="entry name" value="Tscrpt_reg_HTH_AsnC-type_CS"/>
</dbReference>
<dbReference type="InterPro" id="IPR019888">
    <property type="entry name" value="Tscrpt_reg_AsnC-like"/>
</dbReference>